<gene>
    <name evidence="1" type="ORF">K3G42_003786</name>
</gene>
<keyword evidence="2" id="KW-1185">Reference proteome</keyword>
<evidence type="ECO:0000313" key="2">
    <source>
        <dbReference type="Proteomes" id="UP000827872"/>
    </source>
</evidence>
<dbReference type="Proteomes" id="UP000827872">
    <property type="component" value="Linkage Group LG11"/>
</dbReference>
<evidence type="ECO:0000313" key="1">
    <source>
        <dbReference type="EMBL" id="KAH8010411.1"/>
    </source>
</evidence>
<sequence>MEAGRVPLTEEDIRERVTLRPEELAHVRVLSLPGTYHEKITHLGSSLKKFIHLKHLDLSRNALTSLEMEHVFWFVSDRKGSLIDSSRGWGWDAKISAQLSGIPATAAALTVVATAIMGEAAHSRTALSNNSHRNFIDEGTGSSE</sequence>
<dbReference type="EMBL" id="CM037624">
    <property type="protein sequence ID" value="KAH8010411.1"/>
    <property type="molecule type" value="Genomic_DNA"/>
</dbReference>
<comment type="caution">
    <text evidence="1">The sequence shown here is derived from an EMBL/GenBank/DDBJ whole genome shotgun (WGS) entry which is preliminary data.</text>
</comment>
<name>A0ACB8FUI5_9SAUR</name>
<proteinExistence type="predicted"/>
<accession>A0ACB8FUI5</accession>
<reference evidence="1" key="1">
    <citation type="submission" date="2021-08" db="EMBL/GenBank/DDBJ databases">
        <title>The first chromosome-level gecko genome reveals the dynamic sex chromosomes of Neotropical dwarf geckos (Sphaerodactylidae: Sphaerodactylus).</title>
        <authorList>
            <person name="Pinto B.J."/>
            <person name="Keating S.E."/>
            <person name="Gamble T."/>
        </authorList>
    </citation>
    <scope>NUCLEOTIDE SEQUENCE</scope>
    <source>
        <strain evidence="1">TG3544</strain>
    </source>
</reference>
<organism evidence="1 2">
    <name type="scientific">Sphaerodactylus townsendi</name>
    <dbReference type="NCBI Taxonomy" id="933632"/>
    <lineage>
        <taxon>Eukaryota</taxon>
        <taxon>Metazoa</taxon>
        <taxon>Chordata</taxon>
        <taxon>Craniata</taxon>
        <taxon>Vertebrata</taxon>
        <taxon>Euteleostomi</taxon>
        <taxon>Lepidosauria</taxon>
        <taxon>Squamata</taxon>
        <taxon>Bifurcata</taxon>
        <taxon>Gekkota</taxon>
        <taxon>Sphaerodactylidae</taxon>
        <taxon>Sphaerodactylus</taxon>
    </lineage>
</organism>
<protein>
    <submittedName>
        <fullName evidence="1">Uncharacterized protein</fullName>
    </submittedName>
</protein>